<comment type="caution">
    <text evidence="1">The sequence shown here is derived from an EMBL/GenBank/DDBJ whole genome shotgun (WGS) entry which is preliminary data.</text>
</comment>
<sequence length="128" mass="13982">MFTFIMSLDVTPDIYDCVLTKKYSKTVATTIIPANTQKVTAAPNCSFIDGNVLVTRNTKNQFSITANPEAMAFVSVIGRQLMLLLLPSLPEILRINKITTSHIGDSGIQKKAAIKITSTSPQRIPKTV</sequence>
<evidence type="ECO:0000313" key="1">
    <source>
        <dbReference type="EMBL" id="CAG5076650.1"/>
    </source>
</evidence>
<proteinExistence type="predicted"/>
<dbReference type="Proteomes" id="UP000786811">
    <property type="component" value="Unassembled WGS sequence"/>
</dbReference>
<organism evidence="1 2">
    <name type="scientific">Cotesia congregata</name>
    <name type="common">Parasitoid wasp</name>
    <name type="synonym">Apanteles congregatus</name>
    <dbReference type="NCBI Taxonomy" id="51543"/>
    <lineage>
        <taxon>Eukaryota</taxon>
        <taxon>Metazoa</taxon>
        <taxon>Ecdysozoa</taxon>
        <taxon>Arthropoda</taxon>
        <taxon>Hexapoda</taxon>
        <taxon>Insecta</taxon>
        <taxon>Pterygota</taxon>
        <taxon>Neoptera</taxon>
        <taxon>Endopterygota</taxon>
        <taxon>Hymenoptera</taxon>
        <taxon>Apocrita</taxon>
        <taxon>Ichneumonoidea</taxon>
        <taxon>Braconidae</taxon>
        <taxon>Microgastrinae</taxon>
        <taxon>Cotesia</taxon>
    </lineage>
</organism>
<name>A0A8J2E3Y7_COTCN</name>
<dbReference type="AlphaFoldDB" id="A0A8J2E3Y7"/>
<evidence type="ECO:0000313" key="2">
    <source>
        <dbReference type="Proteomes" id="UP000786811"/>
    </source>
</evidence>
<gene>
    <name evidence="1" type="ORF">HICCMSTLAB_LOCUS2242</name>
</gene>
<dbReference type="EMBL" id="CAJNRD030001117">
    <property type="protein sequence ID" value="CAG5076650.1"/>
    <property type="molecule type" value="Genomic_DNA"/>
</dbReference>
<protein>
    <submittedName>
        <fullName evidence="1">Uncharacterized protein</fullName>
    </submittedName>
</protein>
<reference evidence="1" key="1">
    <citation type="submission" date="2021-04" db="EMBL/GenBank/DDBJ databases">
        <authorList>
            <person name="Chebbi M.A.C M."/>
        </authorList>
    </citation>
    <scope>NUCLEOTIDE SEQUENCE</scope>
</reference>
<keyword evidence="2" id="KW-1185">Reference proteome</keyword>
<accession>A0A8J2E3Y7</accession>